<comment type="caution">
    <text evidence="2">The sequence shown here is derived from an EMBL/GenBank/DDBJ whole genome shotgun (WGS) entry which is preliminary data.</text>
</comment>
<name>A0A9Q1QTC5_9CARY</name>
<keyword evidence="1" id="KW-0472">Membrane</keyword>
<proteinExistence type="predicted"/>
<sequence length="209" mass="23551">MSHPIVEPMIEKRICCGLSVHQSKRASKELCPVYSEFSVTHDFHKPCSTRHKQCGGGNIGVDELARPGRSAGPAQMEGVLQKGDELDEMGLLSTRVPYTLGGSRGTTPYPMVQFENPSPCHRFGSFDFKSMVTYLVFLCALHNSGVLISMVHFRTFYGMSKSRMAKDQDLFGRWQFRLYRVIEMVDKMDHLESAKHSNDLQRWGADASV</sequence>
<gene>
    <name evidence="2" type="ORF">Cgig2_014584</name>
</gene>
<evidence type="ECO:0000313" key="3">
    <source>
        <dbReference type="Proteomes" id="UP001153076"/>
    </source>
</evidence>
<keyword evidence="3" id="KW-1185">Reference proteome</keyword>
<dbReference type="Proteomes" id="UP001153076">
    <property type="component" value="Unassembled WGS sequence"/>
</dbReference>
<protein>
    <submittedName>
        <fullName evidence="2">Uncharacterized protein</fullName>
    </submittedName>
</protein>
<keyword evidence="1" id="KW-1133">Transmembrane helix</keyword>
<organism evidence="2 3">
    <name type="scientific">Carnegiea gigantea</name>
    <dbReference type="NCBI Taxonomy" id="171969"/>
    <lineage>
        <taxon>Eukaryota</taxon>
        <taxon>Viridiplantae</taxon>
        <taxon>Streptophyta</taxon>
        <taxon>Embryophyta</taxon>
        <taxon>Tracheophyta</taxon>
        <taxon>Spermatophyta</taxon>
        <taxon>Magnoliopsida</taxon>
        <taxon>eudicotyledons</taxon>
        <taxon>Gunneridae</taxon>
        <taxon>Pentapetalae</taxon>
        <taxon>Caryophyllales</taxon>
        <taxon>Cactineae</taxon>
        <taxon>Cactaceae</taxon>
        <taxon>Cactoideae</taxon>
        <taxon>Echinocereeae</taxon>
        <taxon>Carnegiea</taxon>
    </lineage>
</organism>
<feature type="transmembrane region" description="Helical" evidence="1">
    <location>
        <begin position="131"/>
        <end position="153"/>
    </location>
</feature>
<reference evidence="2" key="1">
    <citation type="submission" date="2022-04" db="EMBL/GenBank/DDBJ databases">
        <title>Carnegiea gigantea Genome sequencing and assembly v2.</title>
        <authorList>
            <person name="Copetti D."/>
            <person name="Sanderson M.J."/>
            <person name="Burquez A."/>
            <person name="Wojciechowski M.F."/>
        </authorList>
    </citation>
    <scope>NUCLEOTIDE SEQUENCE</scope>
    <source>
        <strain evidence="2">SGP5-SGP5p</strain>
        <tissue evidence="2">Aerial part</tissue>
    </source>
</reference>
<accession>A0A9Q1QTC5</accession>
<dbReference type="EMBL" id="JAKOGI010000002">
    <property type="protein sequence ID" value="KAJ8452821.1"/>
    <property type="molecule type" value="Genomic_DNA"/>
</dbReference>
<keyword evidence="1" id="KW-0812">Transmembrane</keyword>
<evidence type="ECO:0000313" key="2">
    <source>
        <dbReference type="EMBL" id="KAJ8452821.1"/>
    </source>
</evidence>
<evidence type="ECO:0000256" key="1">
    <source>
        <dbReference type="SAM" id="Phobius"/>
    </source>
</evidence>
<dbReference type="AlphaFoldDB" id="A0A9Q1QTC5"/>